<evidence type="ECO:0000256" key="4">
    <source>
        <dbReference type="ARBA" id="ARBA00022840"/>
    </source>
</evidence>
<accession>A0ABS3EIZ1</accession>
<protein>
    <submittedName>
        <fullName evidence="7">ABC transporter ATP-binding protein</fullName>
    </submittedName>
</protein>
<evidence type="ECO:0000313" key="7">
    <source>
        <dbReference type="EMBL" id="MBO0131921.1"/>
    </source>
</evidence>
<dbReference type="CDD" id="cd03224">
    <property type="entry name" value="ABC_TM1139_LivF_branched"/>
    <property type="match status" value="1"/>
</dbReference>
<dbReference type="InterPro" id="IPR052156">
    <property type="entry name" value="BCAA_Transport_ATP-bd_LivF"/>
</dbReference>
<dbReference type="InterPro" id="IPR017871">
    <property type="entry name" value="ABC_transporter-like_CS"/>
</dbReference>
<dbReference type="Proteomes" id="UP000664699">
    <property type="component" value="Unassembled WGS sequence"/>
</dbReference>
<sequence>MSETHPILDVQGINVFYGASHILFEVSLQIAKGRTLALLGRNGAGKSTTMKAIMGVAPIRTGTIRFSGNRIDGSAPHVVARKGLGFVPEDRQVFIDHTVEENLRIAAKRGMDGREEWTIDTIYDAFPLLATMRQRKAGMMSGGEQQLLSMARCLMGNPDLILLDEPSEGLAPIIVQEIGRLILRLRGTGVTIVLAEQNMHFCLGISEDAVIIDKGQIVYRGTIEDLRSNRDVANRYLAI</sequence>
<dbReference type="InterPro" id="IPR027417">
    <property type="entry name" value="P-loop_NTPase"/>
</dbReference>
<dbReference type="InterPro" id="IPR003593">
    <property type="entry name" value="AAA+_ATPase"/>
</dbReference>
<dbReference type="PANTHER" id="PTHR43820">
    <property type="entry name" value="HIGH-AFFINITY BRANCHED-CHAIN AMINO ACID TRANSPORT ATP-BINDING PROTEIN LIVF"/>
    <property type="match status" value="1"/>
</dbReference>
<dbReference type="PANTHER" id="PTHR43820:SF2">
    <property type="entry name" value="ABC TRANSPORTER ATP-BINDING PROTEIN"/>
    <property type="match status" value="1"/>
</dbReference>
<dbReference type="InterPro" id="IPR003439">
    <property type="entry name" value="ABC_transporter-like_ATP-bd"/>
</dbReference>
<keyword evidence="2" id="KW-0813">Transport</keyword>
<keyword evidence="4 7" id="KW-0067">ATP-binding</keyword>
<dbReference type="EMBL" id="JAFLNA010000007">
    <property type="protein sequence ID" value="MBO0131921.1"/>
    <property type="molecule type" value="Genomic_DNA"/>
</dbReference>
<dbReference type="Gene3D" id="3.40.50.300">
    <property type="entry name" value="P-loop containing nucleotide triphosphate hydrolases"/>
    <property type="match status" value="1"/>
</dbReference>
<reference evidence="7 8" key="1">
    <citation type="submission" date="2021-03" db="EMBL/GenBank/DDBJ databases">
        <title>Whole genome sequence of Agrobacterium sp. strain Rnr.</title>
        <authorList>
            <person name="Mafakheri H."/>
            <person name="Taghavi S.M."/>
            <person name="Nemanja K."/>
            <person name="Osdaghi E."/>
        </authorList>
    </citation>
    <scope>NUCLEOTIDE SEQUENCE [LARGE SCALE GENOMIC DNA]</scope>
    <source>
        <strain evidence="7 8">Rnr</strain>
    </source>
</reference>
<keyword evidence="8" id="KW-1185">Reference proteome</keyword>
<keyword evidence="3" id="KW-0547">Nucleotide-binding</keyword>
<evidence type="ECO:0000256" key="3">
    <source>
        <dbReference type="ARBA" id="ARBA00022741"/>
    </source>
</evidence>
<dbReference type="RefSeq" id="WP_207134446.1">
    <property type="nucleotide sequence ID" value="NZ_JAFLNA010000007.1"/>
</dbReference>
<evidence type="ECO:0000313" key="8">
    <source>
        <dbReference type="Proteomes" id="UP000664699"/>
    </source>
</evidence>
<evidence type="ECO:0000259" key="6">
    <source>
        <dbReference type="PROSITE" id="PS50893"/>
    </source>
</evidence>
<dbReference type="SMART" id="SM00382">
    <property type="entry name" value="AAA"/>
    <property type="match status" value="1"/>
</dbReference>
<dbReference type="Pfam" id="PF00005">
    <property type="entry name" value="ABC_tran"/>
    <property type="match status" value="1"/>
</dbReference>
<organism evidence="7 8">
    <name type="scientific">Agrobacterium burrii</name>
    <dbReference type="NCBI Taxonomy" id="2815339"/>
    <lineage>
        <taxon>Bacteria</taxon>
        <taxon>Pseudomonadati</taxon>
        <taxon>Pseudomonadota</taxon>
        <taxon>Alphaproteobacteria</taxon>
        <taxon>Hyphomicrobiales</taxon>
        <taxon>Rhizobiaceae</taxon>
        <taxon>Rhizobium/Agrobacterium group</taxon>
        <taxon>Agrobacterium</taxon>
        <taxon>Agrobacterium tumefaciens complex</taxon>
    </lineage>
</organism>
<gene>
    <name evidence="7" type="ORF">JZX89_14330</name>
</gene>
<evidence type="ECO:0000256" key="2">
    <source>
        <dbReference type="ARBA" id="ARBA00022448"/>
    </source>
</evidence>
<evidence type="ECO:0000256" key="5">
    <source>
        <dbReference type="ARBA" id="ARBA00022970"/>
    </source>
</evidence>
<proteinExistence type="inferred from homology"/>
<dbReference type="SUPFAM" id="SSF52540">
    <property type="entry name" value="P-loop containing nucleoside triphosphate hydrolases"/>
    <property type="match status" value="1"/>
</dbReference>
<evidence type="ECO:0000256" key="1">
    <source>
        <dbReference type="ARBA" id="ARBA00005417"/>
    </source>
</evidence>
<name>A0ABS3EIZ1_9HYPH</name>
<comment type="similarity">
    <text evidence="1">Belongs to the ABC transporter superfamily.</text>
</comment>
<comment type="caution">
    <text evidence="7">The sequence shown here is derived from an EMBL/GenBank/DDBJ whole genome shotgun (WGS) entry which is preliminary data.</text>
</comment>
<dbReference type="PROSITE" id="PS50893">
    <property type="entry name" value="ABC_TRANSPORTER_2"/>
    <property type="match status" value="1"/>
</dbReference>
<dbReference type="PROSITE" id="PS00211">
    <property type="entry name" value="ABC_TRANSPORTER_1"/>
    <property type="match status" value="1"/>
</dbReference>
<dbReference type="GO" id="GO:0005524">
    <property type="term" value="F:ATP binding"/>
    <property type="evidence" value="ECO:0007669"/>
    <property type="project" value="UniProtKB-KW"/>
</dbReference>
<feature type="domain" description="ABC transporter" evidence="6">
    <location>
        <begin position="8"/>
        <end position="239"/>
    </location>
</feature>
<keyword evidence="5" id="KW-0029">Amino-acid transport</keyword>